<accession>A0A9W4KVF9</accession>
<gene>
    <name evidence="1" type="ORF">SRABI133_01979</name>
</gene>
<sequence>MENGDGYLRAKKRVENLRHSTFGECHAVCVKPIHGSGLVVPLSPWRVGDWCPDTRNYNS</sequence>
<proteinExistence type="predicted"/>
<protein>
    <submittedName>
        <fullName evidence="1">Uncharacterized protein</fullName>
    </submittedName>
</protein>
<name>A0A9W4KVF9_9BACI</name>
<organism evidence="1 2">
    <name type="scientific">Peribacillus simplex</name>
    <dbReference type="NCBI Taxonomy" id="1478"/>
    <lineage>
        <taxon>Bacteria</taxon>
        <taxon>Bacillati</taxon>
        <taxon>Bacillota</taxon>
        <taxon>Bacilli</taxon>
        <taxon>Bacillales</taxon>
        <taxon>Bacillaceae</taxon>
        <taxon>Peribacillus</taxon>
    </lineage>
</organism>
<dbReference type="Proteomes" id="UP000789326">
    <property type="component" value="Unassembled WGS sequence"/>
</dbReference>
<dbReference type="EMBL" id="CAKKMG010000020">
    <property type="protein sequence ID" value="CAH0203366.1"/>
    <property type="molecule type" value="Genomic_DNA"/>
</dbReference>
<dbReference type="AlphaFoldDB" id="A0A9W4KVF9"/>
<evidence type="ECO:0000313" key="1">
    <source>
        <dbReference type="EMBL" id="CAH0203366.1"/>
    </source>
</evidence>
<reference evidence="1" key="1">
    <citation type="submission" date="2021-11" db="EMBL/GenBank/DDBJ databases">
        <authorList>
            <person name="Bulgarelli D."/>
        </authorList>
    </citation>
    <scope>NUCLEOTIDE SEQUENCE</scope>
    <source>
        <strain evidence="1">Bi133</strain>
    </source>
</reference>
<evidence type="ECO:0000313" key="2">
    <source>
        <dbReference type="Proteomes" id="UP000789326"/>
    </source>
</evidence>
<comment type="caution">
    <text evidence="1">The sequence shown here is derived from an EMBL/GenBank/DDBJ whole genome shotgun (WGS) entry which is preliminary data.</text>
</comment>